<sequence>MNTQTIQEQIDELKSKQQLNRRERRYLMKLEEKLHPEKKSNTFNWKNLTIKASALLLVVVLIGVVIWYKQSQPAQSKLPPIDITGHIEQNPPSHISDQEMPESIQKHMLEHADGKGKPGVVIQYNCKKYICEKGLTDKLKQFVKKYSENVYLAPGNYDGKIILTRLGKRDILESYDEKKIKDFITF</sequence>
<keyword evidence="2" id="KW-1133">Transmembrane helix</keyword>
<evidence type="ECO:0000313" key="3">
    <source>
        <dbReference type="EMBL" id="OGK39009.1"/>
    </source>
</evidence>
<evidence type="ECO:0000313" key="4">
    <source>
        <dbReference type="Proteomes" id="UP000179270"/>
    </source>
</evidence>
<dbReference type="STRING" id="1802055.A3A74_06780"/>
<comment type="caution">
    <text evidence="3">The sequence shown here is derived from an EMBL/GenBank/DDBJ whole genome shotgun (WGS) entry which is preliminary data.</text>
</comment>
<feature type="region of interest" description="Disordered" evidence="1">
    <location>
        <begin position="79"/>
        <end position="98"/>
    </location>
</feature>
<keyword evidence="2" id="KW-0812">Transmembrane</keyword>
<evidence type="ECO:0000256" key="2">
    <source>
        <dbReference type="SAM" id="Phobius"/>
    </source>
</evidence>
<dbReference type="EMBL" id="MGAF01000061">
    <property type="protein sequence ID" value="OGK39009.1"/>
    <property type="molecule type" value="Genomic_DNA"/>
</dbReference>
<evidence type="ECO:0000256" key="1">
    <source>
        <dbReference type="SAM" id="MobiDB-lite"/>
    </source>
</evidence>
<protein>
    <submittedName>
        <fullName evidence="3">Uncharacterized protein</fullName>
    </submittedName>
</protein>
<proteinExistence type="predicted"/>
<reference evidence="3 4" key="1">
    <citation type="journal article" date="2016" name="Nat. Commun.">
        <title>Thousands of microbial genomes shed light on interconnected biogeochemical processes in an aquifer system.</title>
        <authorList>
            <person name="Anantharaman K."/>
            <person name="Brown C.T."/>
            <person name="Hug L.A."/>
            <person name="Sharon I."/>
            <person name="Castelle C.J."/>
            <person name="Probst A.J."/>
            <person name="Thomas B.C."/>
            <person name="Singh A."/>
            <person name="Wilkins M.J."/>
            <person name="Karaoz U."/>
            <person name="Brodie E.L."/>
            <person name="Williams K.H."/>
            <person name="Hubbard S.S."/>
            <person name="Banfield J.F."/>
        </authorList>
    </citation>
    <scope>NUCLEOTIDE SEQUENCE [LARGE SCALE GENOMIC DNA]</scope>
</reference>
<keyword evidence="2" id="KW-0472">Membrane</keyword>
<dbReference type="AlphaFoldDB" id="A0A1F7I6L8"/>
<feature type="transmembrane region" description="Helical" evidence="2">
    <location>
        <begin position="48"/>
        <end position="68"/>
    </location>
</feature>
<dbReference type="Proteomes" id="UP000179270">
    <property type="component" value="Unassembled WGS sequence"/>
</dbReference>
<name>A0A1F7I6L8_9BACT</name>
<organism evidence="3 4">
    <name type="scientific">Candidatus Roizmanbacteria bacterium RIFCSPLOWO2_01_FULL_35_13</name>
    <dbReference type="NCBI Taxonomy" id="1802055"/>
    <lineage>
        <taxon>Bacteria</taxon>
        <taxon>Candidatus Roizmaniibacteriota</taxon>
    </lineage>
</organism>
<gene>
    <name evidence="3" type="ORF">A3A74_06780</name>
</gene>
<accession>A0A1F7I6L8</accession>